<evidence type="ECO:0000256" key="1">
    <source>
        <dbReference type="ARBA" id="ARBA00006817"/>
    </source>
</evidence>
<keyword evidence="4" id="KW-1185">Reference proteome</keyword>
<gene>
    <name evidence="3" type="ORF">ACFPK0_03350</name>
</gene>
<proteinExistence type="inferred from homology"/>
<protein>
    <submittedName>
        <fullName evidence="3">SRPBCC domain-containing protein</fullName>
    </submittedName>
</protein>
<accession>A0ABW0JSZ2</accession>
<dbReference type="InterPro" id="IPR023393">
    <property type="entry name" value="START-like_dom_sf"/>
</dbReference>
<sequence length="150" mass="16697">MTQTLTPVANEGGKVVVKRTIPATVDELFDAWLDPESLAQWMRPGTDALSTATVDARVGGAFEVLMHYPDGPKRHHGEYRVIERNRKLVFTWISDATHHAETLVTVDFHPALSSTEIVLTHERMPDHDAALSHSHGWTAALQLLETLLAR</sequence>
<name>A0ABW0JSZ2_9GAMM</name>
<dbReference type="RefSeq" id="WP_056081961.1">
    <property type="nucleotide sequence ID" value="NZ_JALBWS010000015.1"/>
</dbReference>
<dbReference type="EMBL" id="JBHSMM010000001">
    <property type="protein sequence ID" value="MFC5439048.1"/>
    <property type="molecule type" value="Genomic_DNA"/>
</dbReference>
<feature type="domain" description="Activator of Hsp90 ATPase homologue 1/2-like C-terminal" evidence="2">
    <location>
        <begin position="23"/>
        <end position="148"/>
    </location>
</feature>
<evidence type="ECO:0000313" key="3">
    <source>
        <dbReference type="EMBL" id="MFC5439048.1"/>
    </source>
</evidence>
<evidence type="ECO:0000259" key="2">
    <source>
        <dbReference type="Pfam" id="PF08327"/>
    </source>
</evidence>
<dbReference type="InterPro" id="IPR013538">
    <property type="entry name" value="ASHA1/2-like_C"/>
</dbReference>
<dbReference type="SUPFAM" id="SSF55961">
    <property type="entry name" value="Bet v1-like"/>
    <property type="match status" value="1"/>
</dbReference>
<reference evidence="4" key="1">
    <citation type="journal article" date="2019" name="Int. J. Syst. Evol. Microbiol.">
        <title>The Global Catalogue of Microorganisms (GCM) 10K type strain sequencing project: providing services to taxonomists for standard genome sequencing and annotation.</title>
        <authorList>
            <consortium name="The Broad Institute Genomics Platform"/>
            <consortium name="The Broad Institute Genome Sequencing Center for Infectious Disease"/>
            <person name="Wu L."/>
            <person name="Ma J."/>
        </authorList>
    </citation>
    <scope>NUCLEOTIDE SEQUENCE [LARGE SCALE GENOMIC DNA]</scope>
    <source>
        <strain evidence="4">KACC 12822</strain>
    </source>
</reference>
<organism evidence="3 4">
    <name type="scientific">Rhodanobacter ginsenosidimutans</name>
    <dbReference type="NCBI Taxonomy" id="490571"/>
    <lineage>
        <taxon>Bacteria</taxon>
        <taxon>Pseudomonadati</taxon>
        <taxon>Pseudomonadota</taxon>
        <taxon>Gammaproteobacteria</taxon>
        <taxon>Lysobacterales</taxon>
        <taxon>Rhodanobacteraceae</taxon>
        <taxon>Rhodanobacter</taxon>
    </lineage>
</organism>
<comment type="similarity">
    <text evidence="1">Belongs to the AHA1 family.</text>
</comment>
<dbReference type="Gene3D" id="3.30.530.20">
    <property type="match status" value="1"/>
</dbReference>
<comment type="caution">
    <text evidence="3">The sequence shown here is derived from an EMBL/GenBank/DDBJ whole genome shotgun (WGS) entry which is preliminary data.</text>
</comment>
<dbReference type="Pfam" id="PF08327">
    <property type="entry name" value="AHSA1"/>
    <property type="match status" value="1"/>
</dbReference>
<dbReference type="CDD" id="cd07814">
    <property type="entry name" value="SRPBCC_CalC_Aha1-like"/>
    <property type="match status" value="1"/>
</dbReference>
<evidence type="ECO:0000313" key="4">
    <source>
        <dbReference type="Proteomes" id="UP001596018"/>
    </source>
</evidence>
<dbReference type="Proteomes" id="UP001596018">
    <property type="component" value="Unassembled WGS sequence"/>
</dbReference>